<dbReference type="AlphaFoldDB" id="A0AAX4PFG8"/>
<dbReference type="Gene3D" id="1.10.287.3980">
    <property type="match status" value="1"/>
</dbReference>
<keyword evidence="3" id="KW-0687">Ribonucleoprotein</keyword>
<sequence length="130" mass="13697">MMKGVVMRAAAANTQTRLVTGRVAGCASPRTNAMRRNCGATASVFTSGAGLSCARRVVGAQTKSRGGALIVEANAKRCLGSTTGGTNRHRKRTSGFRIRKRSATGSKVLKNRRKKGRKQIAPASKHSGKN</sequence>
<evidence type="ECO:0000256" key="3">
    <source>
        <dbReference type="ARBA" id="ARBA00023274"/>
    </source>
</evidence>
<keyword evidence="2 5" id="KW-0689">Ribosomal protein</keyword>
<protein>
    <submittedName>
        <fullName evidence="5">Ribosomal protein L34</fullName>
    </submittedName>
</protein>
<evidence type="ECO:0000313" key="5">
    <source>
        <dbReference type="EMBL" id="WZN64742.1"/>
    </source>
</evidence>
<dbReference type="EMBL" id="CP151510">
    <property type="protein sequence ID" value="WZN64742.1"/>
    <property type="molecule type" value="Genomic_DNA"/>
</dbReference>
<feature type="compositionally biased region" description="Basic residues" evidence="4">
    <location>
        <begin position="87"/>
        <end position="102"/>
    </location>
</feature>
<gene>
    <name evidence="5" type="ORF">HKI87_10g62990</name>
</gene>
<evidence type="ECO:0000256" key="1">
    <source>
        <dbReference type="ARBA" id="ARBA00010111"/>
    </source>
</evidence>
<dbReference type="InterPro" id="IPR000271">
    <property type="entry name" value="Ribosomal_bL34"/>
</dbReference>
<keyword evidence="6" id="KW-1185">Reference proteome</keyword>
<evidence type="ECO:0000256" key="4">
    <source>
        <dbReference type="SAM" id="MobiDB-lite"/>
    </source>
</evidence>
<dbReference type="GO" id="GO:0006412">
    <property type="term" value="P:translation"/>
    <property type="evidence" value="ECO:0007669"/>
    <property type="project" value="InterPro"/>
</dbReference>
<dbReference type="GO" id="GO:0005840">
    <property type="term" value="C:ribosome"/>
    <property type="evidence" value="ECO:0007669"/>
    <property type="project" value="UniProtKB-KW"/>
</dbReference>
<evidence type="ECO:0000313" key="6">
    <source>
        <dbReference type="Proteomes" id="UP001472866"/>
    </source>
</evidence>
<evidence type="ECO:0000256" key="2">
    <source>
        <dbReference type="ARBA" id="ARBA00022980"/>
    </source>
</evidence>
<dbReference type="Pfam" id="PF00468">
    <property type="entry name" value="Ribosomal_L34"/>
    <property type="match status" value="1"/>
</dbReference>
<dbReference type="GO" id="GO:0003735">
    <property type="term" value="F:structural constituent of ribosome"/>
    <property type="evidence" value="ECO:0007669"/>
    <property type="project" value="InterPro"/>
</dbReference>
<dbReference type="GO" id="GO:1990904">
    <property type="term" value="C:ribonucleoprotein complex"/>
    <property type="evidence" value="ECO:0007669"/>
    <property type="project" value="UniProtKB-KW"/>
</dbReference>
<feature type="compositionally biased region" description="Basic residues" evidence="4">
    <location>
        <begin position="109"/>
        <end position="118"/>
    </location>
</feature>
<reference evidence="5 6" key="1">
    <citation type="submission" date="2024-03" db="EMBL/GenBank/DDBJ databases">
        <title>Complete genome sequence of the green alga Chloropicon roscoffensis RCC1871.</title>
        <authorList>
            <person name="Lemieux C."/>
            <person name="Pombert J.-F."/>
            <person name="Otis C."/>
            <person name="Turmel M."/>
        </authorList>
    </citation>
    <scope>NUCLEOTIDE SEQUENCE [LARGE SCALE GENOMIC DNA]</scope>
    <source>
        <strain evidence="5 6">RCC1871</strain>
    </source>
</reference>
<dbReference type="Proteomes" id="UP001472866">
    <property type="component" value="Chromosome 10"/>
</dbReference>
<organism evidence="5 6">
    <name type="scientific">Chloropicon roscoffensis</name>
    <dbReference type="NCBI Taxonomy" id="1461544"/>
    <lineage>
        <taxon>Eukaryota</taxon>
        <taxon>Viridiplantae</taxon>
        <taxon>Chlorophyta</taxon>
        <taxon>Chloropicophyceae</taxon>
        <taxon>Chloropicales</taxon>
        <taxon>Chloropicaceae</taxon>
        <taxon>Chloropicon</taxon>
    </lineage>
</organism>
<comment type="similarity">
    <text evidence="1">Belongs to the bacterial ribosomal protein bL34 family.</text>
</comment>
<proteinExistence type="inferred from homology"/>
<accession>A0AAX4PFG8</accession>
<name>A0AAX4PFG8_9CHLO</name>
<feature type="region of interest" description="Disordered" evidence="4">
    <location>
        <begin position="80"/>
        <end position="130"/>
    </location>
</feature>
<dbReference type="HAMAP" id="MF_00391">
    <property type="entry name" value="Ribosomal_bL34"/>
    <property type="match status" value="1"/>
</dbReference>